<feature type="transmembrane region" description="Helical" evidence="9">
    <location>
        <begin position="348"/>
        <end position="368"/>
    </location>
</feature>
<evidence type="ECO:0000256" key="5">
    <source>
        <dbReference type="ARBA" id="ARBA00022692"/>
    </source>
</evidence>
<dbReference type="EMBL" id="KN822015">
    <property type="protein sequence ID" value="KIM66863.1"/>
    <property type="molecule type" value="Genomic_DNA"/>
</dbReference>
<evidence type="ECO:0000256" key="8">
    <source>
        <dbReference type="SAM" id="MobiDB-lite"/>
    </source>
</evidence>
<keyword evidence="12" id="KW-1185">Reference proteome</keyword>
<feature type="transmembrane region" description="Helical" evidence="9">
    <location>
        <begin position="380"/>
        <end position="398"/>
    </location>
</feature>
<comment type="subcellular location">
    <subcellularLocation>
        <location evidence="1">Membrane</location>
        <topology evidence="1">Multi-pass membrane protein</topology>
    </subcellularLocation>
</comment>
<evidence type="ECO:0000259" key="10">
    <source>
        <dbReference type="Pfam" id="PF13813"/>
    </source>
</evidence>
<evidence type="ECO:0000256" key="3">
    <source>
        <dbReference type="ARBA" id="ARBA00007282"/>
    </source>
</evidence>
<dbReference type="HOGENOM" id="CLU_034105_1_0_1"/>
<evidence type="ECO:0000256" key="6">
    <source>
        <dbReference type="ARBA" id="ARBA00022989"/>
    </source>
</evidence>
<dbReference type="GO" id="GO:0006629">
    <property type="term" value="P:lipid metabolic process"/>
    <property type="evidence" value="ECO:0007669"/>
    <property type="project" value="InterPro"/>
</dbReference>
<dbReference type="STRING" id="1036808.A0A0C2ZZL3"/>
<protein>
    <recommendedName>
        <fullName evidence="10">Wax synthase domain-containing protein</fullName>
    </recommendedName>
</protein>
<organism evidence="11 12">
    <name type="scientific">Scleroderma citrinum Foug A</name>
    <dbReference type="NCBI Taxonomy" id="1036808"/>
    <lineage>
        <taxon>Eukaryota</taxon>
        <taxon>Fungi</taxon>
        <taxon>Dikarya</taxon>
        <taxon>Basidiomycota</taxon>
        <taxon>Agaricomycotina</taxon>
        <taxon>Agaricomycetes</taxon>
        <taxon>Agaricomycetidae</taxon>
        <taxon>Boletales</taxon>
        <taxon>Sclerodermatineae</taxon>
        <taxon>Sclerodermataceae</taxon>
        <taxon>Scleroderma</taxon>
    </lineage>
</organism>
<dbReference type="GO" id="GO:0008374">
    <property type="term" value="F:O-acyltransferase activity"/>
    <property type="evidence" value="ECO:0007669"/>
    <property type="project" value="InterPro"/>
</dbReference>
<dbReference type="PANTHER" id="PTHR31595:SF57">
    <property type="entry name" value="OS04G0481900 PROTEIN"/>
    <property type="match status" value="1"/>
</dbReference>
<name>A0A0C2ZZL3_9AGAM</name>
<evidence type="ECO:0000256" key="9">
    <source>
        <dbReference type="SAM" id="Phobius"/>
    </source>
</evidence>
<comment type="pathway">
    <text evidence="2">Secondary metabolite biosynthesis.</text>
</comment>
<comment type="similarity">
    <text evidence="3">Belongs to the wax synthase family.</text>
</comment>
<proteinExistence type="inferred from homology"/>
<dbReference type="GO" id="GO:0016020">
    <property type="term" value="C:membrane"/>
    <property type="evidence" value="ECO:0007669"/>
    <property type="project" value="UniProtKB-SubCell"/>
</dbReference>
<dbReference type="AlphaFoldDB" id="A0A0C2ZZL3"/>
<dbReference type="Proteomes" id="UP000053989">
    <property type="component" value="Unassembled WGS sequence"/>
</dbReference>
<feature type="transmembrane region" description="Helical" evidence="9">
    <location>
        <begin position="86"/>
        <end position="104"/>
    </location>
</feature>
<dbReference type="OrthoDB" id="1077582at2759"/>
<feature type="domain" description="Wax synthase" evidence="10">
    <location>
        <begin position="275"/>
        <end position="353"/>
    </location>
</feature>
<sequence length="440" mass="49519">MAWTTMLNLVFRAVIPYPEERIPLTAYSHYWSLGISLFPTLYMAYLARRPYTYTLRLMLLPIAVLAILGTFFRFKFPGVDNGPNNWGLGSFALVHAAMAINYAWRPEGMLKVGEELPGVPIKDSCHANGDAPHKGVRPSPPSTRKSRLPDWLYDTLELIFTWRGIGWKFGGDLYIPKEYKPLERSAFLSATMVSVLENFLIFDACESFIKLVPGVGSPQGGSIFRPELPFLQRYVLSTAIHIATGSYILSGFQLFYSDLPTLIGVGLLSHEPSSWPPVVDNPWQSDSLHVLWSKRWHQLLRETFFVYGGFVGGFLAGSLGTLFGTFFGSGLYHEATAYALGRGFDCRGIYFFVLQAPLLLLERMWVHITGHRVSGIYGRLWVYFCIIILGQPLVNSWHTRGLGGGYMLDPNMSPIRRLLIPFLQQVTDFLGLYHLSALLG</sequence>
<keyword evidence="6 9" id="KW-1133">Transmembrane helix</keyword>
<keyword evidence="5 9" id="KW-0812">Transmembrane</keyword>
<dbReference type="Pfam" id="PF13813">
    <property type="entry name" value="MBOAT_2"/>
    <property type="match status" value="1"/>
</dbReference>
<feature type="transmembrane region" description="Helical" evidence="9">
    <location>
        <begin position="27"/>
        <end position="45"/>
    </location>
</feature>
<evidence type="ECO:0000256" key="7">
    <source>
        <dbReference type="ARBA" id="ARBA00023136"/>
    </source>
</evidence>
<gene>
    <name evidence="11" type="ORF">SCLCIDRAFT_1210909</name>
</gene>
<evidence type="ECO:0000256" key="2">
    <source>
        <dbReference type="ARBA" id="ARBA00005179"/>
    </source>
</evidence>
<dbReference type="InterPro" id="IPR032805">
    <property type="entry name" value="Wax_synthase_dom"/>
</dbReference>
<feature type="region of interest" description="Disordered" evidence="8">
    <location>
        <begin position="127"/>
        <end position="146"/>
    </location>
</feature>
<evidence type="ECO:0000313" key="11">
    <source>
        <dbReference type="EMBL" id="KIM66863.1"/>
    </source>
</evidence>
<dbReference type="PANTHER" id="PTHR31595">
    <property type="entry name" value="LONG-CHAIN-ALCOHOL O-FATTY-ACYLTRANSFERASE 3-RELATED"/>
    <property type="match status" value="1"/>
</dbReference>
<dbReference type="InterPro" id="IPR044851">
    <property type="entry name" value="Wax_synthase"/>
</dbReference>
<reference evidence="11 12" key="1">
    <citation type="submission" date="2014-04" db="EMBL/GenBank/DDBJ databases">
        <authorList>
            <consortium name="DOE Joint Genome Institute"/>
            <person name="Kuo A."/>
            <person name="Kohler A."/>
            <person name="Nagy L.G."/>
            <person name="Floudas D."/>
            <person name="Copeland A."/>
            <person name="Barry K.W."/>
            <person name="Cichocki N."/>
            <person name="Veneault-Fourrey C."/>
            <person name="LaButti K."/>
            <person name="Lindquist E.A."/>
            <person name="Lipzen A."/>
            <person name="Lundell T."/>
            <person name="Morin E."/>
            <person name="Murat C."/>
            <person name="Sun H."/>
            <person name="Tunlid A."/>
            <person name="Henrissat B."/>
            <person name="Grigoriev I.V."/>
            <person name="Hibbett D.S."/>
            <person name="Martin F."/>
            <person name="Nordberg H.P."/>
            <person name="Cantor M.N."/>
            <person name="Hua S.X."/>
        </authorList>
    </citation>
    <scope>NUCLEOTIDE SEQUENCE [LARGE SCALE GENOMIC DNA]</scope>
    <source>
        <strain evidence="11 12">Foug A</strain>
    </source>
</reference>
<keyword evidence="7 9" id="KW-0472">Membrane</keyword>
<dbReference type="InParanoid" id="A0A0C2ZZL3"/>
<evidence type="ECO:0000313" key="12">
    <source>
        <dbReference type="Proteomes" id="UP000053989"/>
    </source>
</evidence>
<reference evidence="12" key="2">
    <citation type="submission" date="2015-01" db="EMBL/GenBank/DDBJ databases">
        <title>Evolutionary Origins and Diversification of the Mycorrhizal Mutualists.</title>
        <authorList>
            <consortium name="DOE Joint Genome Institute"/>
            <consortium name="Mycorrhizal Genomics Consortium"/>
            <person name="Kohler A."/>
            <person name="Kuo A."/>
            <person name="Nagy L.G."/>
            <person name="Floudas D."/>
            <person name="Copeland A."/>
            <person name="Barry K.W."/>
            <person name="Cichocki N."/>
            <person name="Veneault-Fourrey C."/>
            <person name="LaButti K."/>
            <person name="Lindquist E.A."/>
            <person name="Lipzen A."/>
            <person name="Lundell T."/>
            <person name="Morin E."/>
            <person name="Murat C."/>
            <person name="Riley R."/>
            <person name="Ohm R."/>
            <person name="Sun H."/>
            <person name="Tunlid A."/>
            <person name="Henrissat B."/>
            <person name="Grigoriev I.V."/>
            <person name="Hibbett D.S."/>
            <person name="Martin F."/>
        </authorList>
    </citation>
    <scope>NUCLEOTIDE SEQUENCE [LARGE SCALE GENOMIC DNA]</scope>
    <source>
        <strain evidence="12">Foug A</strain>
    </source>
</reference>
<accession>A0A0C2ZZL3</accession>
<keyword evidence="4" id="KW-0808">Transferase</keyword>
<evidence type="ECO:0000256" key="1">
    <source>
        <dbReference type="ARBA" id="ARBA00004141"/>
    </source>
</evidence>
<feature type="transmembrane region" description="Helical" evidence="9">
    <location>
        <begin position="304"/>
        <end position="328"/>
    </location>
</feature>
<feature type="transmembrane region" description="Helical" evidence="9">
    <location>
        <begin position="57"/>
        <end position="74"/>
    </location>
</feature>
<evidence type="ECO:0000256" key="4">
    <source>
        <dbReference type="ARBA" id="ARBA00022679"/>
    </source>
</evidence>